<dbReference type="EMBL" id="BQOL01000002">
    <property type="protein sequence ID" value="GKI19891.1"/>
    <property type="molecule type" value="Genomic_DNA"/>
</dbReference>
<protein>
    <recommendedName>
        <fullName evidence="1">YubB ferredoxin-like domain-containing protein</fullName>
    </recommendedName>
</protein>
<sequence>MPNWVTNKLSIRGTDNQIEQILSAIAEKEKTDAISRSPIDFNNIIPMPADLNVESGSRGHQGLEYIIGLSKSESREEVCKTWDSLTQEEKDNRLLFGAKYFTNTMRYGFPTWYEWRTQNWGTKWNACNASKSGNIIFFGTAWSTPEPIIKALSVKYPDVTFEVEYADEDVGNNVGSYSYKSGEQIHFIEMSGSQQGLGLAISLLGLETYFEFVDGQYRAKKSNC</sequence>
<dbReference type="Pfam" id="PF18406">
    <property type="entry name" value="DUF1281_C"/>
    <property type="match status" value="1"/>
</dbReference>
<dbReference type="AlphaFoldDB" id="A0AA37KX62"/>
<evidence type="ECO:0000313" key="3">
    <source>
        <dbReference type="Proteomes" id="UP001055105"/>
    </source>
</evidence>
<evidence type="ECO:0000259" key="1">
    <source>
        <dbReference type="Pfam" id="PF18406"/>
    </source>
</evidence>
<dbReference type="Proteomes" id="UP001055105">
    <property type="component" value="Unassembled WGS sequence"/>
</dbReference>
<gene>
    <name evidence="2" type="ORF">CE91St16_27990</name>
</gene>
<proteinExistence type="predicted"/>
<dbReference type="RefSeq" id="WP_022043887.1">
    <property type="nucleotide sequence ID" value="NZ_AP025581.1"/>
</dbReference>
<name>A0AA37KX62_9BACT</name>
<reference evidence="2" key="1">
    <citation type="submission" date="2022-01" db="EMBL/GenBank/DDBJ databases">
        <title>Novel bile acid biosynthetic pathways are enriched in the microbiome of centenarians.</title>
        <authorList>
            <person name="Sato Y."/>
            <person name="Atarashi K."/>
            <person name="Plichta R.D."/>
            <person name="Arai Y."/>
            <person name="Sasajima S."/>
            <person name="Kearney M.S."/>
            <person name="Suda W."/>
            <person name="Takeshita K."/>
            <person name="Sasaki T."/>
            <person name="Okamoto S."/>
            <person name="Skelly N.A."/>
            <person name="Okamura Y."/>
            <person name="Vlamakis H."/>
            <person name="Li Y."/>
            <person name="Tanoue T."/>
            <person name="Takei H."/>
            <person name="Nittono H."/>
            <person name="Narushima S."/>
            <person name="Irie J."/>
            <person name="Itoh H."/>
            <person name="Moriya K."/>
            <person name="Sugiura Y."/>
            <person name="Suematsu M."/>
            <person name="Moritoki N."/>
            <person name="Shibata S."/>
            <person name="Littman R.D."/>
            <person name="Fischbach A.M."/>
            <person name="Uwamino Y."/>
            <person name="Inoue T."/>
            <person name="Honda A."/>
            <person name="Hattori M."/>
            <person name="Murai T."/>
            <person name="Xavier J.R."/>
            <person name="Hirose N."/>
            <person name="Honda K."/>
        </authorList>
    </citation>
    <scope>NUCLEOTIDE SEQUENCE</scope>
    <source>
        <strain evidence="2">CE91-St16</strain>
    </source>
</reference>
<dbReference type="InterPro" id="IPR041329">
    <property type="entry name" value="YubB_C"/>
</dbReference>
<organism evidence="2 3">
    <name type="scientific">Alistipes finegoldii</name>
    <dbReference type="NCBI Taxonomy" id="214856"/>
    <lineage>
        <taxon>Bacteria</taxon>
        <taxon>Pseudomonadati</taxon>
        <taxon>Bacteroidota</taxon>
        <taxon>Bacteroidia</taxon>
        <taxon>Bacteroidales</taxon>
        <taxon>Rikenellaceae</taxon>
        <taxon>Alistipes</taxon>
    </lineage>
</organism>
<evidence type="ECO:0000313" key="2">
    <source>
        <dbReference type="EMBL" id="GKI19891.1"/>
    </source>
</evidence>
<accession>A0AA37KX62</accession>
<feature type="domain" description="YubB ferredoxin-like" evidence="1">
    <location>
        <begin position="120"/>
        <end position="191"/>
    </location>
</feature>
<comment type="caution">
    <text evidence="2">The sequence shown here is derived from an EMBL/GenBank/DDBJ whole genome shotgun (WGS) entry which is preliminary data.</text>
</comment>